<comment type="similarity">
    <text evidence="5">Belongs to the YicC/YloC family.</text>
</comment>
<reference evidence="9 10" key="1">
    <citation type="submission" date="2018-05" db="EMBL/GenBank/DDBJ databases">
        <title>Genomic Encyclopedia of Archaeal and Bacterial Type Strains, Phase II (KMG-II): from individual species to whole genera.</title>
        <authorList>
            <person name="Goeker M."/>
        </authorList>
    </citation>
    <scope>NUCLEOTIDE SEQUENCE [LARGE SCALE GENOMIC DNA]</scope>
    <source>
        <strain evidence="9 10">DSM 23514</strain>
    </source>
</reference>
<dbReference type="InterPro" id="IPR013527">
    <property type="entry name" value="YicC-like_N"/>
</dbReference>
<evidence type="ECO:0000256" key="5">
    <source>
        <dbReference type="ARBA" id="ARBA00035648"/>
    </source>
</evidence>
<feature type="domain" description="Endoribonuclease YicC-like N-terminal" evidence="6">
    <location>
        <begin position="2"/>
        <end position="151"/>
    </location>
</feature>
<evidence type="ECO:0000256" key="1">
    <source>
        <dbReference type="ARBA" id="ARBA00001968"/>
    </source>
</evidence>
<comment type="cofactor">
    <cofactor evidence="1">
        <name>a divalent metal cation</name>
        <dbReference type="ChEBI" id="CHEBI:60240"/>
    </cofactor>
</comment>
<dbReference type="Pfam" id="PF08340">
    <property type="entry name" value="YicC-like_C"/>
    <property type="match status" value="1"/>
</dbReference>
<keyword evidence="2" id="KW-0540">Nuclease</keyword>
<dbReference type="RefSeq" id="WP_109648288.1">
    <property type="nucleotide sequence ID" value="NZ_CAJQNU010000006.1"/>
</dbReference>
<dbReference type="Proteomes" id="UP000245667">
    <property type="component" value="Unassembled WGS sequence"/>
</dbReference>
<reference evidence="8 11" key="2">
    <citation type="submission" date="2020-07" db="EMBL/GenBank/DDBJ databases">
        <title>The draft genome sequence of Maribacter polysiphoniae KCTC 22021.</title>
        <authorList>
            <person name="Mu L."/>
        </authorList>
    </citation>
    <scope>NUCLEOTIDE SEQUENCE [LARGE SCALE GENOMIC DNA]</scope>
    <source>
        <strain evidence="8 11">KCTC 22021</strain>
    </source>
</reference>
<dbReference type="GO" id="GO:0004521">
    <property type="term" value="F:RNA endonuclease activity"/>
    <property type="evidence" value="ECO:0007669"/>
    <property type="project" value="InterPro"/>
</dbReference>
<dbReference type="EMBL" id="QGGQ01000001">
    <property type="protein sequence ID" value="PWK25322.1"/>
    <property type="molecule type" value="Genomic_DNA"/>
</dbReference>
<evidence type="ECO:0000256" key="4">
    <source>
        <dbReference type="ARBA" id="ARBA00022801"/>
    </source>
</evidence>
<organism evidence="9 10">
    <name type="scientific">Maribacter polysiphoniae</name>
    <dbReference type="NCBI Taxonomy" id="429344"/>
    <lineage>
        <taxon>Bacteria</taxon>
        <taxon>Pseudomonadati</taxon>
        <taxon>Bacteroidota</taxon>
        <taxon>Flavobacteriia</taxon>
        <taxon>Flavobacteriales</taxon>
        <taxon>Flavobacteriaceae</taxon>
        <taxon>Maribacter</taxon>
    </lineage>
</organism>
<dbReference type="OrthoDB" id="9771229at2"/>
<sequence length="285" mass="32706">MIQSMTGFGKHTIQLPTKKVTVELKSLNSKSLDLNARMPSAYRAKELELRKVIASSLVRGKVDFGLYVEYTGDETSAQVNEGVVRQYMKQLKSIADGEDLRLLEMALRLPDAMKTEREDIDEEEYKTIQLALKEALSEINKFRSEEGSVLESDFIQRIKNLEALLAQVIEMDPQRQATIRERLEKAVSDLKAEVDENRFEQELIYYLEKYDITEEKVRLANHLDYFSKTLKSSDSNGKKLGFISQEIGREVNTIGSKANFAPMQQLVVQMKDELEKIKEQMLNVL</sequence>
<proteinExistence type="inferred from homology"/>
<dbReference type="EMBL" id="JACWLN010000002">
    <property type="protein sequence ID" value="MBD1259868.1"/>
    <property type="molecule type" value="Genomic_DNA"/>
</dbReference>
<evidence type="ECO:0000313" key="11">
    <source>
        <dbReference type="Proteomes" id="UP000651837"/>
    </source>
</evidence>
<evidence type="ECO:0000259" key="6">
    <source>
        <dbReference type="Pfam" id="PF03755"/>
    </source>
</evidence>
<keyword evidence="11" id="KW-1185">Reference proteome</keyword>
<dbReference type="GO" id="GO:0016787">
    <property type="term" value="F:hydrolase activity"/>
    <property type="evidence" value="ECO:0007669"/>
    <property type="project" value="UniProtKB-KW"/>
</dbReference>
<accession>A0A316E714</accession>
<evidence type="ECO:0000313" key="8">
    <source>
        <dbReference type="EMBL" id="MBD1259868.1"/>
    </source>
</evidence>
<dbReference type="AlphaFoldDB" id="A0A316E714"/>
<evidence type="ECO:0000256" key="2">
    <source>
        <dbReference type="ARBA" id="ARBA00022722"/>
    </source>
</evidence>
<keyword evidence="4" id="KW-0378">Hydrolase</keyword>
<dbReference type="NCBIfam" id="TIGR00255">
    <property type="entry name" value="YicC/YloC family endoribonuclease"/>
    <property type="match status" value="1"/>
</dbReference>
<dbReference type="InterPro" id="IPR005229">
    <property type="entry name" value="YicC/YloC-like"/>
</dbReference>
<evidence type="ECO:0000313" key="9">
    <source>
        <dbReference type="EMBL" id="PWK25322.1"/>
    </source>
</evidence>
<protein>
    <submittedName>
        <fullName evidence="9">Uncharacterized protein (TIGR00255 family)</fullName>
    </submittedName>
    <submittedName>
        <fullName evidence="8">YicC family protein</fullName>
    </submittedName>
</protein>
<name>A0A316E714_9FLAO</name>
<dbReference type="PANTHER" id="PTHR30636:SF3">
    <property type="entry name" value="UPF0701 PROTEIN YICC"/>
    <property type="match status" value="1"/>
</dbReference>
<dbReference type="Pfam" id="PF03755">
    <property type="entry name" value="YicC-like_N"/>
    <property type="match status" value="1"/>
</dbReference>
<evidence type="ECO:0000313" key="10">
    <source>
        <dbReference type="Proteomes" id="UP000245667"/>
    </source>
</evidence>
<dbReference type="Proteomes" id="UP000651837">
    <property type="component" value="Unassembled WGS sequence"/>
</dbReference>
<feature type="domain" description="Endoribonuclease YicC-like C-terminal" evidence="7">
    <location>
        <begin position="170"/>
        <end position="284"/>
    </location>
</feature>
<comment type="caution">
    <text evidence="9">The sequence shown here is derived from an EMBL/GenBank/DDBJ whole genome shotgun (WGS) entry which is preliminary data.</text>
</comment>
<evidence type="ECO:0000256" key="3">
    <source>
        <dbReference type="ARBA" id="ARBA00022759"/>
    </source>
</evidence>
<evidence type="ECO:0000259" key="7">
    <source>
        <dbReference type="Pfam" id="PF08340"/>
    </source>
</evidence>
<dbReference type="InterPro" id="IPR013551">
    <property type="entry name" value="YicC-like_C"/>
</dbReference>
<dbReference type="PANTHER" id="PTHR30636">
    <property type="entry name" value="UPF0701 PROTEIN YICC"/>
    <property type="match status" value="1"/>
</dbReference>
<gene>
    <name evidence="8" type="ORF">HZY62_04660</name>
    <name evidence="9" type="ORF">LX92_00061</name>
</gene>
<keyword evidence="3" id="KW-0255">Endonuclease</keyword>